<feature type="transmembrane region" description="Helical" evidence="1">
    <location>
        <begin position="74"/>
        <end position="99"/>
    </location>
</feature>
<reference evidence="3" key="1">
    <citation type="journal article" date="2019" name="Int. J. Syst. Evol. Microbiol.">
        <title>The Global Catalogue of Microorganisms (GCM) 10K type strain sequencing project: providing services to taxonomists for standard genome sequencing and annotation.</title>
        <authorList>
            <consortium name="The Broad Institute Genomics Platform"/>
            <consortium name="The Broad Institute Genome Sequencing Center for Infectious Disease"/>
            <person name="Wu L."/>
            <person name="Ma J."/>
        </authorList>
    </citation>
    <scope>NUCLEOTIDE SEQUENCE [LARGE SCALE GENOMIC DNA]</scope>
    <source>
        <strain evidence="3">CCUG 56756</strain>
    </source>
</reference>
<comment type="caution">
    <text evidence="2">The sequence shown here is derived from an EMBL/GenBank/DDBJ whole genome shotgun (WGS) entry which is preliminary data.</text>
</comment>
<feature type="transmembrane region" description="Helical" evidence="1">
    <location>
        <begin position="120"/>
        <end position="141"/>
    </location>
</feature>
<keyword evidence="1" id="KW-0472">Membrane</keyword>
<sequence>MRMKFLPREIKKYFLMSERQRKHEISMSLWNVPLMYIGAAVILAASTIFVDMYFDVPAQSDFYVFDFQSTESLVSTLISSVLLLSAFTLNILLILLTTFSGQFSPRMLQNFIADRQTQHYVGIFNGSFIYVLLTFLFINNFQRNDFVLVPITTVLLAFITAVIFLFFINHAIYWMQVHNVTFNMKTTSEKIVKNTLITDMENLKQKEAGDLKENFRRSAKQVDTDVAGYLQLVDFQGMVSKAQEDDIIIELREKVGNFMLINNPLFSYWGEGAAEVDEEDYKEFILFGNKELEIQDNDSAMSKLAEVAIKASDNGDPRSAINAIYQLANLMQTIDRHITFAPYLVDSNGQVRVITQPQRFADSLYRGFGMIRHYAKDDLPIIIEIIASLRMLAQGTWPIRHRDIWSFAENTVKNVSQEIIYDIDRNILLENLYHLARVTGNEKEYTRLEKILEQKDA</sequence>
<dbReference type="EMBL" id="JBHTKI010000022">
    <property type="protein sequence ID" value="MFD1032630.1"/>
    <property type="molecule type" value="Genomic_DNA"/>
</dbReference>
<name>A0ABW3LF02_9BACL</name>
<feature type="transmembrane region" description="Helical" evidence="1">
    <location>
        <begin position="147"/>
        <end position="168"/>
    </location>
</feature>
<accession>A0ABW3LF02</accession>
<evidence type="ECO:0000313" key="3">
    <source>
        <dbReference type="Proteomes" id="UP001597109"/>
    </source>
</evidence>
<dbReference type="Proteomes" id="UP001597109">
    <property type="component" value="Unassembled WGS sequence"/>
</dbReference>
<dbReference type="InterPro" id="IPR018723">
    <property type="entry name" value="DUF2254_membrane"/>
</dbReference>
<protein>
    <submittedName>
        <fullName evidence="2">DUF2254 domain-containing protein</fullName>
    </submittedName>
</protein>
<organism evidence="2 3">
    <name type="scientific">Metaplanococcus flavidus</name>
    <dbReference type="NCBI Taxonomy" id="569883"/>
    <lineage>
        <taxon>Bacteria</taxon>
        <taxon>Bacillati</taxon>
        <taxon>Bacillota</taxon>
        <taxon>Bacilli</taxon>
        <taxon>Bacillales</taxon>
        <taxon>Caryophanaceae</taxon>
        <taxon>Metaplanococcus</taxon>
    </lineage>
</organism>
<dbReference type="Pfam" id="PF10011">
    <property type="entry name" value="DUF2254"/>
    <property type="match status" value="1"/>
</dbReference>
<keyword evidence="1" id="KW-1133">Transmembrane helix</keyword>
<proteinExistence type="predicted"/>
<keyword evidence="3" id="KW-1185">Reference proteome</keyword>
<evidence type="ECO:0000256" key="1">
    <source>
        <dbReference type="SAM" id="Phobius"/>
    </source>
</evidence>
<feature type="transmembrane region" description="Helical" evidence="1">
    <location>
        <begin position="29"/>
        <end position="54"/>
    </location>
</feature>
<keyword evidence="1" id="KW-0812">Transmembrane</keyword>
<evidence type="ECO:0000313" key="2">
    <source>
        <dbReference type="EMBL" id="MFD1032630.1"/>
    </source>
</evidence>
<dbReference type="RefSeq" id="WP_379083136.1">
    <property type="nucleotide sequence ID" value="NZ_JBHTKI010000022.1"/>
</dbReference>
<gene>
    <name evidence="2" type="ORF">ACFQ1X_14410</name>
</gene>